<dbReference type="PATRIC" id="fig|1341181.4.peg.3125"/>
<dbReference type="AlphaFoldDB" id="V6SEI2"/>
<gene>
    <name evidence="1" type="ORF">FLJC2902T_31820</name>
</gene>
<sequence length="70" mass="7631">MLLYEAGATSTVVKSAGEGPFVDNLTSKVHGEATASTRYLYFKRWLPLRVICGETNQSLLVIALETILAD</sequence>
<dbReference type="Proteomes" id="UP000018004">
    <property type="component" value="Unassembled WGS sequence"/>
</dbReference>
<evidence type="ECO:0000313" key="2">
    <source>
        <dbReference type="Proteomes" id="UP000018004"/>
    </source>
</evidence>
<comment type="caution">
    <text evidence="1">The sequence shown here is derived from an EMBL/GenBank/DDBJ whole genome shotgun (WGS) entry which is preliminary data.</text>
</comment>
<keyword evidence="2" id="KW-1185">Reference proteome</keyword>
<proteinExistence type="predicted"/>
<evidence type="ECO:0000313" key="1">
    <source>
        <dbReference type="EMBL" id="ESU24996.1"/>
    </source>
</evidence>
<accession>V6SEI2</accession>
<name>V6SEI2_9FLAO</name>
<reference evidence="1 2" key="1">
    <citation type="submission" date="2013-08" db="EMBL/GenBank/DDBJ databases">
        <title>Flavobacterium limnosediminis JC2902 genome sequencing.</title>
        <authorList>
            <person name="Lee K."/>
            <person name="Yi H."/>
            <person name="Park S."/>
            <person name="Chun J."/>
        </authorList>
    </citation>
    <scope>NUCLEOTIDE SEQUENCE [LARGE SCALE GENOMIC DNA]</scope>
    <source>
        <strain evidence="1 2">JC2902</strain>
    </source>
</reference>
<dbReference type="EMBL" id="AVGG01000037">
    <property type="protein sequence ID" value="ESU24996.1"/>
    <property type="molecule type" value="Genomic_DNA"/>
</dbReference>
<organism evidence="1 2">
    <name type="scientific">Flavobacterium limnosediminis JC2902</name>
    <dbReference type="NCBI Taxonomy" id="1341181"/>
    <lineage>
        <taxon>Bacteria</taxon>
        <taxon>Pseudomonadati</taxon>
        <taxon>Bacteroidota</taxon>
        <taxon>Flavobacteriia</taxon>
        <taxon>Flavobacteriales</taxon>
        <taxon>Flavobacteriaceae</taxon>
        <taxon>Flavobacterium</taxon>
    </lineage>
</organism>
<protein>
    <submittedName>
        <fullName evidence="1">Uncharacterized protein</fullName>
    </submittedName>
</protein>